<keyword evidence="3" id="KW-1185">Reference proteome</keyword>
<protein>
    <recommendedName>
        <fullName evidence="1">DUF4296 domain-containing protein</fullName>
    </recommendedName>
</protein>
<accession>A0ABY2VRS4</accession>
<dbReference type="InterPro" id="IPR025381">
    <property type="entry name" value="DUF4296"/>
</dbReference>
<evidence type="ECO:0000313" key="3">
    <source>
        <dbReference type="Proteomes" id="UP000307164"/>
    </source>
</evidence>
<dbReference type="RefSeq" id="WP_138676897.1">
    <property type="nucleotide sequence ID" value="NZ_PNBW01000258.1"/>
</dbReference>
<sequence length="66" mass="8017">ADEHYIKISLKDTLRKMQDENFRLYDQLFRSYGVTKEQFYTSYKYYEAHPIAFRELIDSIDATIIN</sequence>
<proteinExistence type="predicted"/>
<reference evidence="3" key="2">
    <citation type="submission" date="2019-06" db="EMBL/GenBank/DDBJ databases">
        <title>Co-occurence of chitin degradation, pigmentation and bioactivity in marine Pseudoalteromonas.</title>
        <authorList>
            <person name="Sonnenschein E.C."/>
            <person name="Bech P.K."/>
        </authorList>
    </citation>
    <scope>NUCLEOTIDE SEQUENCE [LARGE SCALE GENOMIC DNA]</scope>
    <source>
        <strain evidence="3">S3895</strain>
    </source>
</reference>
<comment type="caution">
    <text evidence="2">The sequence shown here is derived from an EMBL/GenBank/DDBJ whole genome shotgun (WGS) entry which is preliminary data.</text>
</comment>
<reference evidence="2 3" key="1">
    <citation type="submission" date="2018-01" db="EMBL/GenBank/DDBJ databases">
        <authorList>
            <person name="Paulsen S."/>
            <person name="Gram L.K."/>
        </authorList>
    </citation>
    <scope>NUCLEOTIDE SEQUENCE [LARGE SCALE GENOMIC DNA]</scope>
    <source>
        <strain evidence="2 3">S3895</strain>
    </source>
</reference>
<organism evidence="2 3">
    <name type="scientific">Pseudoalteromonas aurantia</name>
    <dbReference type="NCBI Taxonomy" id="43654"/>
    <lineage>
        <taxon>Bacteria</taxon>
        <taxon>Pseudomonadati</taxon>
        <taxon>Pseudomonadota</taxon>
        <taxon>Gammaproteobacteria</taxon>
        <taxon>Alteromonadales</taxon>
        <taxon>Pseudoalteromonadaceae</taxon>
        <taxon>Pseudoalteromonas</taxon>
    </lineage>
</organism>
<evidence type="ECO:0000313" key="2">
    <source>
        <dbReference type="EMBL" id="TMO68104.1"/>
    </source>
</evidence>
<feature type="domain" description="DUF4296" evidence="1">
    <location>
        <begin position="13"/>
        <end position="63"/>
    </location>
</feature>
<gene>
    <name evidence="2" type="ORF">CWC20_21390</name>
</gene>
<name>A0ABY2VRS4_9GAMM</name>
<dbReference type="EMBL" id="PNBW01000258">
    <property type="protein sequence ID" value="TMO68104.1"/>
    <property type="molecule type" value="Genomic_DNA"/>
</dbReference>
<feature type="non-terminal residue" evidence="2">
    <location>
        <position position="1"/>
    </location>
</feature>
<dbReference type="Pfam" id="PF14129">
    <property type="entry name" value="DUF4296"/>
    <property type="match status" value="1"/>
</dbReference>
<evidence type="ECO:0000259" key="1">
    <source>
        <dbReference type="Pfam" id="PF14129"/>
    </source>
</evidence>
<feature type="non-terminal residue" evidence="2">
    <location>
        <position position="66"/>
    </location>
</feature>
<dbReference type="Proteomes" id="UP000307164">
    <property type="component" value="Unassembled WGS sequence"/>
</dbReference>